<keyword evidence="5" id="KW-0999">Mitochondrion inner membrane</keyword>
<feature type="region of interest" description="Disordered" evidence="9">
    <location>
        <begin position="106"/>
        <end position="147"/>
    </location>
</feature>
<protein>
    <recommendedName>
        <fullName evidence="10">Ubiquinol-cytochrome C reductase hinge domain-containing protein</fullName>
    </recommendedName>
</protein>
<dbReference type="AlphaFoldDB" id="C6HIX8"/>
<keyword evidence="6" id="KW-0249">Electron transport</keyword>
<evidence type="ECO:0000256" key="4">
    <source>
        <dbReference type="ARBA" id="ARBA00022660"/>
    </source>
</evidence>
<feature type="region of interest" description="Disordered" evidence="9">
    <location>
        <begin position="184"/>
        <end position="215"/>
    </location>
</feature>
<feature type="compositionally biased region" description="Acidic residues" evidence="9">
    <location>
        <begin position="30"/>
        <end position="56"/>
    </location>
</feature>
<comment type="similarity">
    <text evidence="2">Belongs to the UQCRH/QCR6 family.</text>
</comment>
<evidence type="ECO:0000256" key="5">
    <source>
        <dbReference type="ARBA" id="ARBA00022792"/>
    </source>
</evidence>
<organism evidence="11 12">
    <name type="scientific">Ajellomyces capsulatus (strain H143)</name>
    <name type="common">Darling's disease fungus</name>
    <name type="synonym">Histoplasma capsulatum</name>
    <dbReference type="NCBI Taxonomy" id="544712"/>
    <lineage>
        <taxon>Eukaryota</taxon>
        <taxon>Fungi</taxon>
        <taxon>Dikarya</taxon>
        <taxon>Ascomycota</taxon>
        <taxon>Pezizomycotina</taxon>
        <taxon>Eurotiomycetes</taxon>
        <taxon>Eurotiomycetidae</taxon>
        <taxon>Onygenales</taxon>
        <taxon>Ajellomycetaceae</taxon>
        <taxon>Histoplasma</taxon>
    </lineage>
</organism>
<proteinExistence type="inferred from homology"/>
<evidence type="ECO:0000313" key="11">
    <source>
        <dbReference type="EMBL" id="EER39790.1"/>
    </source>
</evidence>
<keyword evidence="3" id="KW-0813">Transport</keyword>
<sequence length="215" mass="24194">MGLVDMFTDLISSLPFAEAQAEAPPAEDAAPVDDAEKEEPEEEQEEEEEAEEEEVEDIKPKLEEECANSSKCAPAKHHFDECVERVTRNSEDPDFKGPHEDCVEESLRNPMRRAQALPGPQIRDRYLGRPGAPQFNSDTAAPPPVSTSTWISYSGELSIDVERNKDIRGSVLVRVSTVRRITKQSTIMKKTKRREEREGGGKGKDPNKMWKSERI</sequence>
<dbReference type="InterPro" id="IPR023184">
    <property type="entry name" value="Ubol_cytC_Rdtase_hinge_dom"/>
</dbReference>
<evidence type="ECO:0000259" key="10">
    <source>
        <dbReference type="Pfam" id="PF02320"/>
    </source>
</evidence>
<reference evidence="12" key="1">
    <citation type="submission" date="2009-05" db="EMBL/GenBank/DDBJ databases">
        <title>The genome sequence of Ajellomyces capsulatus strain H143.</title>
        <authorList>
            <person name="Champion M."/>
            <person name="Cuomo C.A."/>
            <person name="Ma L.-J."/>
            <person name="Henn M.R."/>
            <person name="Sil A."/>
            <person name="Goldman B."/>
            <person name="Young S.K."/>
            <person name="Kodira C.D."/>
            <person name="Zeng Q."/>
            <person name="Koehrsen M."/>
            <person name="Alvarado L."/>
            <person name="Berlin A.M."/>
            <person name="Borenstein D."/>
            <person name="Chen Z."/>
            <person name="Engels R."/>
            <person name="Freedman E."/>
            <person name="Gellesch M."/>
            <person name="Goldberg J."/>
            <person name="Griggs A."/>
            <person name="Gujja S."/>
            <person name="Heiman D.I."/>
            <person name="Hepburn T.A."/>
            <person name="Howarth C."/>
            <person name="Jen D."/>
            <person name="Larson L."/>
            <person name="Lewis B."/>
            <person name="Mehta T."/>
            <person name="Park D."/>
            <person name="Pearson M."/>
            <person name="Roberts A."/>
            <person name="Saif S."/>
            <person name="Shea T.D."/>
            <person name="Shenoy N."/>
            <person name="Sisk P."/>
            <person name="Stolte C."/>
            <person name="Sykes S."/>
            <person name="Walk T."/>
            <person name="White J."/>
            <person name="Yandava C."/>
            <person name="Klein B."/>
            <person name="McEwen J.G."/>
            <person name="Puccia R."/>
            <person name="Goldman G.H."/>
            <person name="Felipe M.S."/>
            <person name="Nino-Vega G."/>
            <person name="San-Blas G."/>
            <person name="Taylor J.W."/>
            <person name="Mendoza L."/>
            <person name="Galagan J.E."/>
            <person name="Nusbaum C."/>
            <person name="Birren B.W."/>
        </authorList>
    </citation>
    <scope>NUCLEOTIDE SEQUENCE [LARGE SCALE GENOMIC DNA]</scope>
    <source>
        <strain evidence="12">H143</strain>
    </source>
</reference>
<feature type="compositionally biased region" description="Basic and acidic residues" evidence="9">
    <location>
        <begin position="193"/>
        <end position="215"/>
    </location>
</feature>
<dbReference type="SUPFAM" id="SSF81531">
    <property type="entry name" value="Non-heme 11 kDa protein of cytochrome bc1 complex (Ubiquinol-cytochrome c reductase)"/>
    <property type="match status" value="1"/>
</dbReference>
<dbReference type="Pfam" id="PF02320">
    <property type="entry name" value="UCR_hinge"/>
    <property type="match status" value="1"/>
</dbReference>
<dbReference type="eggNOG" id="KOG4763">
    <property type="taxonomic scope" value="Eukaryota"/>
</dbReference>
<evidence type="ECO:0000256" key="7">
    <source>
        <dbReference type="ARBA" id="ARBA00023128"/>
    </source>
</evidence>
<dbReference type="VEuPathDB" id="FungiDB:HCDG_06012"/>
<comment type="subcellular location">
    <subcellularLocation>
        <location evidence="1">Mitochondrion inner membrane</location>
    </subcellularLocation>
</comment>
<keyword evidence="7" id="KW-0496">Mitochondrion</keyword>
<feature type="region of interest" description="Disordered" evidence="9">
    <location>
        <begin position="17"/>
        <end position="81"/>
    </location>
</feature>
<evidence type="ECO:0000256" key="1">
    <source>
        <dbReference type="ARBA" id="ARBA00004273"/>
    </source>
</evidence>
<dbReference type="InterPro" id="IPR036811">
    <property type="entry name" value="Ubol_cytC_Rdtase_hinge_dom_sf"/>
</dbReference>
<dbReference type="HOGENOM" id="CLU_1282917_0_0_1"/>
<evidence type="ECO:0000256" key="9">
    <source>
        <dbReference type="SAM" id="MobiDB-lite"/>
    </source>
</evidence>
<evidence type="ECO:0000313" key="12">
    <source>
        <dbReference type="Proteomes" id="UP000002624"/>
    </source>
</evidence>
<dbReference type="GO" id="GO:0005743">
    <property type="term" value="C:mitochondrial inner membrane"/>
    <property type="evidence" value="ECO:0007669"/>
    <property type="project" value="UniProtKB-SubCell"/>
</dbReference>
<gene>
    <name evidence="11" type="ORF">HCDG_06012</name>
</gene>
<keyword evidence="8" id="KW-0472">Membrane</keyword>
<dbReference type="Gene3D" id="1.10.287.20">
    <property type="entry name" value="Ubiquinol-cytochrome C reductase hinge domain"/>
    <property type="match status" value="1"/>
</dbReference>
<feature type="compositionally biased region" description="Low complexity" evidence="9">
    <location>
        <begin position="17"/>
        <end position="29"/>
    </location>
</feature>
<evidence type="ECO:0000256" key="8">
    <source>
        <dbReference type="ARBA" id="ARBA00023136"/>
    </source>
</evidence>
<dbReference type="Proteomes" id="UP000002624">
    <property type="component" value="Unassembled WGS sequence"/>
</dbReference>
<name>C6HIX8_AJECH</name>
<keyword evidence="4" id="KW-0679">Respiratory chain</keyword>
<evidence type="ECO:0000256" key="3">
    <source>
        <dbReference type="ARBA" id="ARBA00022448"/>
    </source>
</evidence>
<evidence type="ECO:0000256" key="2">
    <source>
        <dbReference type="ARBA" id="ARBA00006498"/>
    </source>
</evidence>
<feature type="domain" description="Ubiquinol-cytochrome C reductase hinge" evidence="10">
    <location>
        <begin position="57"/>
        <end position="105"/>
    </location>
</feature>
<dbReference type="STRING" id="544712.C6HIX8"/>
<dbReference type="EMBL" id="GG692428">
    <property type="protein sequence ID" value="EER39790.1"/>
    <property type="molecule type" value="Genomic_DNA"/>
</dbReference>
<accession>C6HIX8</accession>
<dbReference type="OrthoDB" id="405848at2759"/>
<evidence type="ECO:0000256" key="6">
    <source>
        <dbReference type="ARBA" id="ARBA00022982"/>
    </source>
</evidence>